<comment type="caution">
    <text evidence="2">The sequence shown here is derived from an EMBL/GenBank/DDBJ whole genome shotgun (WGS) entry which is preliminary data.</text>
</comment>
<dbReference type="Gene3D" id="4.10.810.10">
    <property type="entry name" value="Virus Scaffolding Protein, Chain A"/>
    <property type="match status" value="1"/>
</dbReference>
<dbReference type="RefSeq" id="WP_150441119.1">
    <property type="nucleotide sequence ID" value="NZ_VYKL01000026.1"/>
</dbReference>
<protein>
    <submittedName>
        <fullName evidence="2">IDEAL domain-containing protein</fullName>
    </submittedName>
</protein>
<dbReference type="Pfam" id="PF08858">
    <property type="entry name" value="IDEAL"/>
    <property type="match status" value="1"/>
</dbReference>
<proteinExistence type="predicted"/>
<evidence type="ECO:0000313" key="3">
    <source>
        <dbReference type="Proteomes" id="UP000326671"/>
    </source>
</evidence>
<dbReference type="OrthoDB" id="2867457at2"/>
<name>A0A5J5HLF5_9BACI</name>
<dbReference type="AlphaFoldDB" id="A0A5J5HLF5"/>
<evidence type="ECO:0000259" key="1">
    <source>
        <dbReference type="Pfam" id="PF08858"/>
    </source>
</evidence>
<sequence>MYRHFIVKETFKHRKECFCPNQAHAHEVPIHEGDVIEIINDRRYIVDKGWYFLISLNNLYDFYLSLEELEYYYAKGVIESIADVELSLNYIQFKIDEALDTGDEELFCHFTQKYIETRALMLKIENYVQKVAL</sequence>
<dbReference type="InterPro" id="IPR027393">
    <property type="entry name" value="Virus_scaffolding_prot_C"/>
</dbReference>
<feature type="domain" description="IDEAL" evidence="1">
    <location>
        <begin position="89"/>
        <end position="114"/>
    </location>
</feature>
<organism evidence="2 3">
    <name type="scientific">Niallia endozanthoxylica</name>
    <dbReference type="NCBI Taxonomy" id="2036016"/>
    <lineage>
        <taxon>Bacteria</taxon>
        <taxon>Bacillati</taxon>
        <taxon>Bacillota</taxon>
        <taxon>Bacilli</taxon>
        <taxon>Bacillales</taxon>
        <taxon>Bacillaceae</taxon>
        <taxon>Niallia</taxon>
    </lineage>
</organism>
<keyword evidence="3" id="KW-1185">Reference proteome</keyword>
<dbReference type="InterPro" id="IPR014957">
    <property type="entry name" value="IDEAL_dom"/>
</dbReference>
<dbReference type="Proteomes" id="UP000326671">
    <property type="component" value="Unassembled WGS sequence"/>
</dbReference>
<accession>A0A5J5HLF5</accession>
<gene>
    <name evidence="2" type="ORF">F4V44_16510</name>
</gene>
<reference evidence="2 3" key="1">
    <citation type="submission" date="2019-09" db="EMBL/GenBank/DDBJ databases">
        <title>Whole genome sequences of isolates from the Mars Exploration Rovers.</title>
        <authorList>
            <person name="Seuylemezian A."/>
            <person name="Vaishampayan P."/>
        </authorList>
    </citation>
    <scope>NUCLEOTIDE SEQUENCE [LARGE SCALE GENOMIC DNA]</scope>
    <source>
        <strain evidence="2 3">MER_TA_151</strain>
    </source>
</reference>
<evidence type="ECO:0000313" key="2">
    <source>
        <dbReference type="EMBL" id="KAA9021591.1"/>
    </source>
</evidence>
<dbReference type="EMBL" id="VYKL01000026">
    <property type="protein sequence ID" value="KAA9021591.1"/>
    <property type="molecule type" value="Genomic_DNA"/>
</dbReference>